<reference evidence="1" key="2">
    <citation type="submission" date="2020-11" db="EMBL/GenBank/DDBJ databases">
        <authorList>
            <person name="McCartney M.A."/>
            <person name="Auch B."/>
            <person name="Kono T."/>
            <person name="Mallez S."/>
            <person name="Becker A."/>
            <person name="Gohl D.M."/>
            <person name="Silverstein K.A.T."/>
            <person name="Koren S."/>
            <person name="Bechman K.B."/>
            <person name="Herman A."/>
            <person name="Abrahante J.E."/>
            <person name="Garbe J."/>
        </authorList>
    </citation>
    <scope>NUCLEOTIDE SEQUENCE</scope>
    <source>
        <strain evidence="1">Duluth1</strain>
        <tissue evidence="1">Whole animal</tissue>
    </source>
</reference>
<sequence length="122" mass="14220">MKSHDDKSVVLKKKSCLKQNTQYSNVFISSDRSREERVQANNFRKILDGLKSGQVSNLEMRGAYVVSKMIVLIKVMQTTILEDLKMSFETVLDQMRQMVPILMFKTVIDKKHWWANVLPQVK</sequence>
<dbReference type="EMBL" id="JAIWYP010000012">
    <property type="protein sequence ID" value="KAH3727523.1"/>
    <property type="molecule type" value="Genomic_DNA"/>
</dbReference>
<gene>
    <name evidence="1" type="ORF">DPMN_053462</name>
</gene>
<evidence type="ECO:0000313" key="1">
    <source>
        <dbReference type="EMBL" id="KAH3727523.1"/>
    </source>
</evidence>
<evidence type="ECO:0000313" key="2">
    <source>
        <dbReference type="Proteomes" id="UP000828390"/>
    </source>
</evidence>
<name>A0A9D4CND9_DREPO</name>
<reference evidence="1" key="1">
    <citation type="journal article" date="2019" name="bioRxiv">
        <title>The Genome of the Zebra Mussel, Dreissena polymorpha: A Resource for Invasive Species Research.</title>
        <authorList>
            <person name="McCartney M.A."/>
            <person name="Auch B."/>
            <person name="Kono T."/>
            <person name="Mallez S."/>
            <person name="Zhang Y."/>
            <person name="Obille A."/>
            <person name="Becker A."/>
            <person name="Abrahante J.E."/>
            <person name="Garbe J."/>
            <person name="Badalamenti J.P."/>
            <person name="Herman A."/>
            <person name="Mangelson H."/>
            <person name="Liachko I."/>
            <person name="Sullivan S."/>
            <person name="Sone E.D."/>
            <person name="Koren S."/>
            <person name="Silverstein K.A.T."/>
            <person name="Beckman K.B."/>
            <person name="Gohl D.M."/>
        </authorList>
    </citation>
    <scope>NUCLEOTIDE SEQUENCE</scope>
    <source>
        <strain evidence="1">Duluth1</strain>
        <tissue evidence="1">Whole animal</tissue>
    </source>
</reference>
<protein>
    <submittedName>
        <fullName evidence="1">Uncharacterized protein</fullName>
    </submittedName>
</protein>
<keyword evidence="2" id="KW-1185">Reference proteome</keyword>
<organism evidence="1 2">
    <name type="scientific">Dreissena polymorpha</name>
    <name type="common">Zebra mussel</name>
    <name type="synonym">Mytilus polymorpha</name>
    <dbReference type="NCBI Taxonomy" id="45954"/>
    <lineage>
        <taxon>Eukaryota</taxon>
        <taxon>Metazoa</taxon>
        <taxon>Spiralia</taxon>
        <taxon>Lophotrochozoa</taxon>
        <taxon>Mollusca</taxon>
        <taxon>Bivalvia</taxon>
        <taxon>Autobranchia</taxon>
        <taxon>Heteroconchia</taxon>
        <taxon>Euheterodonta</taxon>
        <taxon>Imparidentia</taxon>
        <taxon>Neoheterodontei</taxon>
        <taxon>Myida</taxon>
        <taxon>Dreissenoidea</taxon>
        <taxon>Dreissenidae</taxon>
        <taxon>Dreissena</taxon>
    </lineage>
</organism>
<accession>A0A9D4CND9</accession>
<comment type="caution">
    <text evidence="1">The sequence shown here is derived from an EMBL/GenBank/DDBJ whole genome shotgun (WGS) entry which is preliminary data.</text>
</comment>
<proteinExistence type="predicted"/>
<dbReference type="AlphaFoldDB" id="A0A9D4CND9"/>
<dbReference type="Proteomes" id="UP000828390">
    <property type="component" value="Unassembled WGS sequence"/>
</dbReference>